<evidence type="ECO:0000259" key="1">
    <source>
        <dbReference type="Pfam" id="PF13546"/>
    </source>
</evidence>
<proteinExistence type="predicted"/>
<dbReference type="EMBL" id="RBAL01000032">
    <property type="protein sequence ID" value="RKN36711.1"/>
    <property type="molecule type" value="Genomic_DNA"/>
</dbReference>
<dbReference type="OrthoDB" id="3657225at2"/>
<accession>A0A3A9YIJ0</accession>
<dbReference type="InterPro" id="IPR039365">
    <property type="entry name" value="IS701-like"/>
</dbReference>
<reference evidence="2 3" key="1">
    <citation type="journal article" date="2014" name="Int. J. Syst. Evol. Microbiol.">
        <title>Streptomyces hoynatensis sp. nov., isolated from deep marine sediment.</title>
        <authorList>
            <person name="Veyisoglu A."/>
            <person name="Sahin N."/>
        </authorList>
    </citation>
    <scope>NUCLEOTIDE SEQUENCE [LARGE SCALE GENOMIC DNA]</scope>
    <source>
        <strain evidence="2 3">KCTC 29097</strain>
    </source>
</reference>
<keyword evidence="3" id="KW-1185">Reference proteome</keyword>
<gene>
    <name evidence="2" type="ORF">D7294_30015</name>
</gene>
<dbReference type="InterPro" id="IPR038721">
    <property type="entry name" value="IS701-like_DDE_dom"/>
</dbReference>
<dbReference type="PANTHER" id="PTHR33627">
    <property type="entry name" value="TRANSPOSASE"/>
    <property type="match status" value="1"/>
</dbReference>
<protein>
    <submittedName>
        <fullName evidence="2">Transposase</fullName>
    </submittedName>
</protein>
<dbReference type="AlphaFoldDB" id="A0A3A9YIJ0"/>
<dbReference type="PANTHER" id="PTHR33627:SF1">
    <property type="entry name" value="TRANSPOSASE"/>
    <property type="match status" value="1"/>
</dbReference>
<organism evidence="2 3">
    <name type="scientific">Streptomyces hoynatensis</name>
    <dbReference type="NCBI Taxonomy" id="1141874"/>
    <lineage>
        <taxon>Bacteria</taxon>
        <taxon>Bacillati</taxon>
        <taxon>Actinomycetota</taxon>
        <taxon>Actinomycetes</taxon>
        <taxon>Kitasatosporales</taxon>
        <taxon>Streptomycetaceae</taxon>
        <taxon>Streptomyces</taxon>
    </lineage>
</organism>
<name>A0A3A9YIJ0_9ACTN</name>
<sequence>MDTVELEPLDAARLDDAMLSAFCEEMLASLSRSDQRRWGKTYVRGLVNVPGRKSIRRISEYSEYLVGSGADQSLQQFLNQSPWSWAPVRSALADALGRARPPAAWVVREVTFPKNGSSSVAVARQYSRSMGRVANCQLATGVFLAGDSGSCPVNWRLHIPREWDEDTERRHKSRVPDSERWRPPWRYVLDAVDEMAVGWRLPRAPVVVDLTGDRDAEVLLGALDDRGIAYVVQVSPTTRLPAAGRFGPAALPPRTVGQVAAASLREGGTTLPERRGGRMAGAPRSLFTLAPAGAPAARNGVREGSAPLRRRHVLADWSWGPARPRAVWLTNLGDSGTAELAGLVRTWDRSAEAPGALAAESGLLHFEGRSFRGWHHHVTLVALAHGFRVLRGLEAGRQAPGRPLSTRDI</sequence>
<dbReference type="RefSeq" id="WP_120684968.1">
    <property type="nucleotide sequence ID" value="NZ_RBAL01000032.1"/>
</dbReference>
<dbReference type="Pfam" id="PF13546">
    <property type="entry name" value="DDE_5"/>
    <property type="match status" value="1"/>
</dbReference>
<feature type="domain" description="Transposase IS701-like DDE" evidence="1">
    <location>
        <begin position="25"/>
        <end position="243"/>
    </location>
</feature>
<dbReference type="Proteomes" id="UP000272474">
    <property type="component" value="Unassembled WGS sequence"/>
</dbReference>
<evidence type="ECO:0000313" key="3">
    <source>
        <dbReference type="Proteomes" id="UP000272474"/>
    </source>
</evidence>
<comment type="caution">
    <text evidence="2">The sequence shown here is derived from an EMBL/GenBank/DDBJ whole genome shotgun (WGS) entry which is preliminary data.</text>
</comment>
<evidence type="ECO:0000313" key="2">
    <source>
        <dbReference type="EMBL" id="RKN36711.1"/>
    </source>
</evidence>